<reference evidence="1" key="2">
    <citation type="submission" date="2018-03" db="EMBL/GenBank/DDBJ databases">
        <title>The Triticum urartu genome reveals the dynamic nature of wheat genome evolution.</title>
        <authorList>
            <person name="Ling H."/>
            <person name="Ma B."/>
            <person name="Shi X."/>
            <person name="Liu H."/>
            <person name="Dong L."/>
            <person name="Sun H."/>
            <person name="Cao Y."/>
            <person name="Gao Q."/>
            <person name="Zheng S."/>
            <person name="Li Y."/>
            <person name="Yu Y."/>
            <person name="Du H."/>
            <person name="Qi M."/>
            <person name="Li Y."/>
            <person name="Yu H."/>
            <person name="Cui Y."/>
            <person name="Wang N."/>
            <person name="Chen C."/>
            <person name="Wu H."/>
            <person name="Zhao Y."/>
            <person name="Zhang J."/>
            <person name="Li Y."/>
            <person name="Zhou W."/>
            <person name="Zhang B."/>
            <person name="Hu W."/>
            <person name="Eijk M."/>
            <person name="Tang J."/>
            <person name="Witsenboer H."/>
            <person name="Zhao S."/>
            <person name="Li Z."/>
            <person name="Zhang A."/>
            <person name="Wang D."/>
            <person name="Liang C."/>
        </authorList>
    </citation>
    <scope>NUCLEOTIDE SEQUENCE [LARGE SCALE GENOMIC DNA]</scope>
    <source>
        <strain evidence="1">cv. G1812</strain>
    </source>
</reference>
<organism evidence="1 2">
    <name type="scientific">Triticum urartu</name>
    <name type="common">Red wild einkorn</name>
    <name type="synonym">Crithodium urartu</name>
    <dbReference type="NCBI Taxonomy" id="4572"/>
    <lineage>
        <taxon>Eukaryota</taxon>
        <taxon>Viridiplantae</taxon>
        <taxon>Streptophyta</taxon>
        <taxon>Embryophyta</taxon>
        <taxon>Tracheophyta</taxon>
        <taxon>Spermatophyta</taxon>
        <taxon>Magnoliopsida</taxon>
        <taxon>Liliopsida</taxon>
        <taxon>Poales</taxon>
        <taxon>Poaceae</taxon>
        <taxon>BOP clade</taxon>
        <taxon>Pooideae</taxon>
        <taxon>Triticodae</taxon>
        <taxon>Triticeae</taxon>
        <taxon>Triticinae</taxon>
        <taxon>Triticum</taxon>
    </lineage>
</organism>
<reference evidence="2" key="1">
    <citation type="journal article" date="2013" name="Nature">
        <title>Draft genome of the wheat A-genome progenitor Triticum urartu.</title>
        <authorList>
            <person name="Ling H.Q."/>
            <person name="Zhao S."/>
            <person name="Liu D."/>
            <person name="Wang J."/>
            <person name="Sun H."/>
            <person name="Zhang C."/>
            <person name="Fan H."/>
            <person name="Li D."/>
            <person name="Dong L."/>
            <person name="Tao Y."/>
            <person name="Gao C."/>
            <person name="Wu H."/>
            <person name="Li Y."/>
            <person name="Cui Y."/>
            <person name="Guo X."/>
            <person name="Zheng S."/>
            <person name="Wang B."/>
            <person name="Yu K."/>
            <person name="Liang Q."/>
            <person name="Yang W."/>
            <person name="Lou X."/>
            <person name="Chen J."/>
            <person name="Feng M."/>
            <person name="Jian J."/>
            <person name="Zhang X."/>
            <person name="Luo G."/>
            <person name="Jiang Y."/>
            <person name="Liu J."/>
            <person name="Wang Z."/>
            <person name="Sha Y."/>
            <person name="Zhang B."/>
            <person name="Wu H."/>
            <person name="Tang D."/>
            <person name="Shen Q."/>
            <person name="Xue P."/>
            <person name="Zou S."/>
            <person name="Wang X."/>
            <person name="Liu X."/>
            <person name="Wang F."/>
            <person name="Yang Y."/>
            <person name="An X."/>
            <person name="Dong Z."/>
            <person name="Zhang K."/>
            <person name="Zhang X."/>
            <person name="Luo M.C."/>
            <person name="Dvorak J."/>
            <person name="Tong Y."/>
            <person name="Wang J."/>
            <person name="Yang H."/>
            <person name="Li Z."/>
            <person name="Wang D."/>
            <person name="Zhang A."/>
            <person name="Wang J."/>
        </authorList>
    </citation>
    <scope>NUCLEOTIDE SEQUENCE</scope>
    <source>
        <strain evidence="2">cv. G1812</strain>
    </source>
</reference>
<keyword evidence="2" id="KW-1185">Reference proteome</keyword>
<dbReference type="EnsemblPlants" id="TuG1812G0700005229.01.T03">
    <property type="protein sequence ID" value="TuG1812G0700005229.01.T03.cds439062"/>
    <property type="gene ID" value="TuG1812G0700005229.01"/>
</dbReference>
<name>A0A8R7R3P2_TRIUA</name>
<reference evidence="1" key="3">
    <citation type="submission" date="2022-06" db="UniProtKB">
        <authorList>
            <consortium name="EnsemblPlants"/>
        </authorList>
    </citation>
    <scope>IDENTIFICATION</scope>
</reference>
<dbReference type="AlphaFoldDB" id="A0A8R7R3P2"/>
<sequence length="85" mass="9388">PRRLVAVAPFADAGCFSWPHVLHQGAAADHEMPREVRCLAPPCLFRGSNPQLRSALLLQIMLDMRLACKSTVDRDSSETPGDLYL</sequence>
<proteinExistence type="predicted"/>
<dbReference type="Gramene" id="TuG1812G0700005229.01.T03">
    <property type="protein sequence ID" value="TuG1812G0700005229.01.T03.cds439062"/>
    <property type="gene ID" value="TuG1812G0700005229.01"/>
</dbReference>
<accession>A0A8R7R3P2</accession>
<evidence type="ECO:0000313" key="2">
    <source>
        <dbReference type="Proteomes" id="UP000015106"/>
    </source>
</evidence>
<protein>
    <submittedName>
        <fullName evidence="1">Uncharacterized protein</fullName>
    </submittedName>
</protein>
<evidence type="ECO:0000313" key="1">
    <source>
        <dbReference type="EnsemblPlants" id="TuG1812G0700005229.01.T03.cds439062"/>
    </source>
</evidence>
<dbReference type="Proteomes" id="UP000015106">
    <property type="component" value="Chromosome 7"/>
</dbReference>